<dbReference type="EMBL" id="SDHX01000001">
    <property type="protein sequence ID" value="RXK56865.1"/>
    <property type="molecule type" value="Genomic_DNA"/>
</dbReference>
<keyword evidence="9 11" id="KW-0030">Aminoacyl-tRNA synthetase</keyword>
<evidence type="ECO:0000256" key="9">
    <source>
        <dbReference type="ARBA" id="ARBA00023146"/>
    </source>
</evidence>
<evidence type="ECO:0000256" key="12">
    <source>
        <dbReference type="RuleBase" id="RU363038"/>
    </source>
</evidence>
<evidence type="ECO:0000259" key="13">
    <source>
        <dbReference type="SMART" id="SM00836"/>
    </source>
</evidence>
<comment type="subunit">
    <text evidence="3 11">Monomer.</text>
</comment>
<reference evidence="15 16" key="1">
    <citation type="submission" date="2019-01" db="EMBL/GenBank/DDBJ databases">
        <title>Lacunisphaera sp. strain TWA-58.</title>
        <authorList>
            <person name="Chen W.-M."/>
        </authorList>
    </citation>
    <scope>NUCLEOTIDE SEQUENCE [LARGE SCALE GENOMIC DNA]</scope>
    <source>
        <strain evidence="15 16">TWA-58</strain>
    </source>
</reference>
<dbReference type="GO" id="GO:0004814">
    <property type="term" value="F:arginine-tRNA ligase activity"/>
    <property type="evidence" value="ECO:0007669"/>
    <property type="project" value="UniProtKB-UniRule"/>
</dbReference>
<dbReference type="OrthoDB" id="9805987at2"/>
<dbReference type="InterPro" id="IPR036695">
    <property type="entry name" value="Arg-tRNA-synth_N_sf"/>
</dbReference>
<dbReference type="GO" id="GO:0005737">
    <property type="term" value="C:cytoplasm"/>
    <property type="evidence" value="ECO:0007669"/>
    <property type="project" value="UniProtKB-SubCell"/>
</dbReference>
<dbReference type="GO" id="GO:0006420">
    <property type="term" value="P:arginyl-tRNA aminoacylation"/>
    <property type="evidence" value="ECO:0007669"/>
    <property type="project" value="UniProtKB-UniRule"/>
</dbReference>
<feature type="short sequence motif" description="'HIGH' region" evidence="11">
    <location>
        <begin position="129"/>
        <end position="139"/>
    </location>
</feature>
<keyword evidence="8 11" id="KW-0648">Protein biosynthesis</keyword>
<gene>
    <name evidence="11" type="primary">argS</name>
    <name evidence="15" type="ORF">ESB00_13650</name>
</gene>
<dbReference type="Gene3D" id="3.40.50.620">
    <property type="entry name" value="HUPs"/>
    <property type="match status" value="1"/>
</dbReference>
<evidence type="ECO:0000256" key="5">
    <source>
        <dbReference type="ARBA" id="ARBA00022598"/>
    </source>
</evidence>
<evidence type="ECO:0000313" key="15">
    <source>
        <dbReference type="EMBL" id="RXK56865.1"/>
    </source>
</evidence>
<dbReference type="PROSITE" id="PS00178">
    <property type="entry name" value="AA_TRNA_LIGASE_I"/>
    <property type="match status" value="1"/>
</dbReference>
<dbReference type="Gene3D" id="1.10.730.10">
    <property type="entry name" value="Isoleucyl-tRNA Synthetase, Domain 1"/>
    <property type="match status" value="1"/>
</dbReference>
<dbReference type="Pfam" id="PF00750">
    <property type="entry name" value="tRNA-synt_1d"/>
    <property type="match status" value="1"/>
</dbReference>
<comment type="similarity">
    <text evidence="2 11 12">Belongs to the class-I aminoacyl-tRNA synthetase family.</text>
</comment>
<name>A0A4Q1CCK1_9BACT</name>
<dbReference type="SMART" id="SM00836">
    <property type="entry name" value="DALR_1"/>
    <property type="match status" value="1"/>
</dbReference>
<dbReference type="SUPFAM" id="SSF55190">
    <property type="entry name" value="Arginyl-tRNA synthetase (ArgRS), N-terminal 'additional' domain"/>
    <property type="match status" value="1"/>
</dbReference>
<dbReference type="InterPro" id="IPR005148">
    <property type="entry name" value="Arg-tRNA-synth_N"/>
</dbReference>
<evidence type="ECO:0000256" key="11">
    <source>
        <dbReference type="HAMAP-Rule" id="MF_00123"/>
    </source>
</evidence>
<dbReference type="GO" id="GO:0005524">
    <property type="term" value="F:ATP binding"/>
    <property type="evidence" value="ECO:0007669"/>
    <property type="project" value="UniProtKB-UniRule"/>
</dbReference>
<dbReference type="CDD" id="cd07956">
    <property type="entry name" value="Anticodon_Ia_Arg"/>
    <property type="match status" value="1"/>
</dbReference>
<keyword evidence="7 11" id="KW-0067">ATP-binding</keyword>
<comment type="subcellular location">
    <subcellularLocation>
        <location evidence="1 11">Cytoplasm</location>
    </subcellularLocation>
</comment>
<comment type="caution">
    <text evidence="15">The sequence shown here is derived from an EMBL/GenBank/DDBJ whole genome shotgun (WGS) entry which is preliminary data.</text>
</comment>
<dbReference type="InterPro" id="IPR001278">
    <property type="entry name" value="Arg-tRNA-ligase"/>
</dbReference>
<dbReference type="SUPFAM" id="SSF52374">
    <property type="entry name" value="Nucleotidylyl transferase"/>
    <property type="match status" value="1"/>
</dbReference>
<keyword evidence="6 11" id="KW-0547">Nucleotide-binding</keyword>
<evidence type="ECO:0000313" key="16">
    <source>
        <dbReference type="Proteomes" id="UP000290218"/>
    </source>
</evidence>
<accession>A0A4Q1CCK1</accession>
<feature type="domain" description="DALR anticodon binding" evidence="13">
    <location>
        <begin position="466"/>
        <end position="583"/>
    </location>
</feature>
<dbReference type="Proteomes" id="UP000290218">
    <property type="component" value="Unassembled WGS sequence"/>
</dbReference>
<evidence type="ECO:0000256" key="1">
    <source>
        <dbReference type="ARBA" id="ARBA00004496"/>
    </source>
</evidence>
<dbReference type="InterPro" id="IPR001412">
    <property type="entry name" value="aa-tRNA-synth_I_CS"/>
</dbReference>
<protein>
    <recommendedName>
        <fullName evidence="11">Arginine--tRNA ligase</fullName>
        <ecNumber evidence="11">6.1.1.19</ecNumber>
    </recommendedName>
    <alternativeName>
        <fullName evidence="11">Arginyl-tRNA synthetase</fullName>
        <shortName evidence="11">ArgRS</shortName>
    </alternativeName>
</protein>
<dbReference type="Gene3D" id="3.30.1360.70">
    <property type="entry name" value="Arginyl tRNA synthetase N-terminal domain"/>
    <property type="match status" value="1"/>
</dbReference>
<sequence length="583" mass="64600">MSLPFNVAAHLDARLRAAADRLGLAGRGFDPEVRVADPAHGDYQANGALAFAKREKQNPRALAQQIVDQAAELSADFDLTLAGPGFINFRAKPASLLTWLSTHDSEEQLRAGASASHAGQTWVVDYSSPNTAKQMHVGHLRSAVIGEAICRLLAFTGAKVIRDNHLGDWGTQFGKLIYGYKRWVDDEALMTDPIEELERLYKLGHAATPDGSPELEEAKRELVKLQTGDAQNVALWKKFSDVSLAAFQQIYDRLGIVFDHNLGESFYNDKVERIYRELGETKLAETSEGALVVFHPEHPRFAKQPFLIRKADGASNYASTDLATALYRTEHFTADGIVVVTDFRQGDHFEQLFLTVKKWFAAKSYRLPELHHVTFGAVTGEDGKALKTRDGGVIKLKALLDEAEDRAFAIVTEKNPDLSEDERREIARAVGIGAVQYADLAQNRSSNYVFSWDKMLALEGNTAPYLLYAVARVRSIFRKAELDPAQPPVAGATAPETAQELALARKLVQFADAVKLATDQLRPHFLCLYLFELAGAYSAFYAADKVIVDDPAVRARRLLLCHRTLITLETGLHLLGLRTLERM</sequence>
<dbReference type="EC" id="6.1.1.19" evidence="11"/>
<dbReference type="HAMAP" id="MF_00123">
    <property type="entry name" value="Arg_tRNA_synth"/>
    <property type="match status" value="1"/>
</dbReference>
<evidence type="ECO:0000259" key="14">
    <source>
        <dbReference type="SMART" id="SM01016"/>
    </source>
</evidence>
<dbReference type="InterPro" id="IPR035684">
    <property type="entry name" value="ArgRS_core"/>
</dbReference>
<evidence type="ECO:0000256" key="7">
    <source>
        <dbReference type="ARBA" id="ARBA00022840"/>
    </source>
</evidence>
<dbReference type="PANTHER" id="PTHR11956">
    <property type="entry name" value="ARGINYL-TRNA SYNTHETASE"/>
    <property type="match status" value="1"/>
</dbReference>
<dbReference type="InterPro" id="IPR009080">
    <property type="entry name" value="tRNAsynth_Ia_anticodon-bd"/>
</dbReference>
<keyword evidence="5 11" id="KW-0436">Ligase</keyword>
<evidence type="ECO:0000256" key="3">
    <source>
        <dbReference type="ARBA" id="ARBA00011245"/>
    </source>
</evidence>
<keyword evidence="4 11" id="KW-0963">Cytoplasm</keyword>
<dbReference type="InterPro" id="IPR014729">
    <property type="entry name" value="Rossmann-like_a/b/a_fold"/>
</dbReference>
<dbReference type="RefSeq" id="WP_129048230.1">
    <property type="nucleotide sequence ID" value="NZ_SDHX01000001.1"/>
</dbReference>
<dbReference type="SMART" id="SM01016">
    <property type="entry name" value="Arg_tRNA_synt_N"/>
    <property type="match status" value="1"/>
</dbReference>
<dbReference type="FunFam" id="1.10.730.10:FF:000006">
    <property type="entry name" value="Arginyl-tRNA synthetase 2, mitochondrial"/>
    <property type="match status" value="1"/>
</dbReference>
<proteinExistence type="inferred from homology"/>
<evidence type="ECO:0000256" key="6">
    <source>
        <dbReference type="ARBA" id="ARBA00022741"/>
    </source>
</evidence>
<dbReference type="PANTHER" id="PTHR11956:SF5">
    <property type="entry name" value="ARGININE--TRNA LIGASE, CYTOPLASMIC"/>
    <property type="match status" value="1"/>
</dbReference>
<comment type="catalytic activity">
    <reaction evidence="10 11">
        <text>tRNA(Arg) + L-arginine + ATP = L-arginyl-tRNA(Arg) + AMP + diphosphate</text>
        <dbReference type="Rhea" id="RHEA:20301"/>
        <dbReference type="Rhea" id="RHEA-COMP:9658"/>
        <dbReference type="Rhea" id="RHEA-COMP:9673"/>
        <dbReference type="ChEBI" id="CHEBI:30616"/>
        <dbReference type="ChEBI" id="CHEBI:32682"/>
        <dbReference type="ChEBI" id="CHEBI:33019"/>
        <dbReference type="ChEBI" id="CHEBI:78442"/>
        <dbReference type="ChEBI" id="CHEBI:78513"/>
        <dbReference type="ChEBI" id="CHEBI:456215"/>
        <dbReference type="EC" id="6.1.1.19"/>
    </reaction>
</comment>
<feature type="domain" description="Arginyl tRNA synthetase N-terminal" evidence="14">
    <location>
        <begin position="9"/>
        <end position="91"/>
    </location>
</feature>
<dbReference type="SUPFAM" id="SSF47323">
    <property type="entry name" value="Anticodon-binding domain of a subclass of class I aminoacyl-tRNA synthetases"/>
    <property type="match status" value="1"/>
</dbReference>
<dbReference type="Pfam" id="PF05746">
    <property type="entry name" value="DALR_1"/>
    <property type="match status" value="1"/>
</dbReference>
<dbReference type="AlphaFoldDB" id="A0A4Q1CCK1"/>
<evidence type="ECO:0000256" key="10">
    <source>
        <dbReference type="ARBA" id="ARBA00049339"/>
    </source>
</evidence>
<organism evidence="15 16">
    <name type="scientific">Oleiharenicola lentus</name>
    <dbReference type="NCBI Taxonomy" id="2508720"/>
    <lineage>
        <taxon>Bacteria</taxon>
        <taxon>Pseudomonadati</taxon>
        <taxon>Verrucomicrobiota</taxon>
        <taxon>Opitutia</taxon>
        <taxon>Opitutales</taxon>
        <taxon>Opitutaceae</taxon>
        <taxon>Oleiharenicola</taxon>
    </lineage>
</organism>
<dbReference type="FunFam" id="3.40.50.620:FF:000116">
    <property type="entry name" value="Arginine--tRNA ligase"/>
    <property type="match status" value="1"/>
</dbReference>
<evidence type="ECO:0000256" key="4">
    <source>
        <dbReference type="ARBA" id="ARBA00022490"/>
    </source>
</evidence>
<dbReference type="InterPro" id="IPR008909">
    <property type="entry name" value="DALR_anticod-bd"/>
</dbReference>
<evidence type="ECO:0000256" key="2">
    <source>
        <dbReference type="ARBA" id="ARBA00005594"/>
    </source>
</evidence>
<dbReference type="Pfam" id="PF03485">
    <property type="entry name" value="Arg_tRNA_synt_N"/>
    <property type="match status" value="1"/>
</dbReference>
<evidence type="ECO:0000256" key="8">
    <source>
        <dbReference type="ARBA" id="ARBA00022917"/>
    </source>
</evidence>
<dbReference type="PRINTS" id="PR01038">
    <property type="entry name" value="TRNASYNTHARG"/>
</dbReference>
<keyword evidence="16" id="KW-1185">Reference proteome</keyword>
<dbReference type="NCBIfam" id="TIGR00456">
    <property type="entry name" value="argS"/>
    <property type="match status" value="1"/>
</dbReference>